<comment type="function">
    <text evidence="7">Specifically dimethylates two adjacent adenosines (A1518 and A1519) in the loop of a conserved hairpin near the 3'-end of 16S rRNA in the 30S particle. May play a critical role in biogenesis of 30S subunits.</text>
</comment>
<dbReference type="GO" id="GO:0052908">
    <property type="term" value="F:16S rRNA (adenine(1518)-N(6)/adenine(1519)-N(6))-dimethyltransferase activity"/>
    <property type="evidence" value="ECO:0007669"/>
    <property type="project" value="UniProtKB-EC"/>
</dbReference>
<sequence>MNDLIKSIRTRSIIEKYGFRFNKSLGQNFLIDDLVLKTIIEAAEITKDDSVLEIGPGIGTLTLELSGNAGKVMAIEVDKNLIPILSDVLKDAGNVKLYEGDALKVNIKEAAGDFLNFPITICANLPYYITTPLITKFFKESIDVKNIVVMVQKEVAERMAAQPGGKDYGALSLLVQYYSKPRIVAKVPPHCFMPRPKVDSVVIKLEINKRPPVEVEDLELFFSIIRDSFNQRRKTLSNSLKSLKLSKEELNTAFEKSGIDPIRRGETLSIEEFARVSNEVYNLRK</sequence>
<evidence type="ECO:0000256" key="1">
    <source>
        <dbReference type="ARBA" id="ARBA00022490"/>
    </source>
</evidence>
<dbReference type="SUPFAM" id="SSF53335">
    <property type="entry name" value="S-adenosyl-L-methionine-dependent methyltransferases"/>
    <property type="match status" value="1"/>
</dbReference>
<dbReference type="Gene3D" id="1.10.8.100">
    <property type="entry name" value="Ribosomal RNA adenine dimethylase-like, domain 2"/>
    <property type="match status" value="1"/>
</dbReference>
<dbReference type="NCBIfam" id="TIGR00755">
    <property type="entry name" value="ksgA"/>
    <property type="match status" value="1"/>
</dbReference>
<dbReference type="InterPro" id="IPR020598">
    <property type="entry name" value="rRNA_Ade_methylase_Trfase_N"/>
</dbReference>
<dbReference type="InterPro" id="IPR001737">
    <property type="entry name" value="KsgA/Erm"/>
</dbReference>
<feature type="binding site" evidence="7 8">
    <location>
        <position position="124"/>
    </location>
    <ligand>
        <name>S-adenosyl-L-methionine</name>
        <dbReference type="ChEBI" id="CHEBI:59789"/>
    </ligand>
</feature>
<dbReference type="FunFam" id="1.10.8.100:FF:000001">
    <property type="entry name" value="Ribosomal RNA small subunit methyltransferase A"/>
    <property type="match status" value="1"/>
</dbReference>
<proteinExistence type="inferred from homology"/>
<dbReference type="Pfam" id="PF00398">
    <property type="entry name" value="RrnaAD"/>
    <property type="match status" value="1"/>
</dbReference>
<evidence type="ECO:0000256" key="7">
    <source>
        <dbReference type="HAMAP-Rule" id="MF_00607"/>
    </source>
</evidence>
<keyword evidence="3 7" id="KW-0489">Methyltransferase</keyword>
<feature type="binding site" evidence="7 8">
    <location>
        <position position="101"/>
    </location>
    <ligand>
        <name>S-adenosyl-L-methionine</name>
        <dbReference type="ChEBI" id="CHEBI:59789"/>
    </ligand>
</feature>
<evidence type="ECO:0000313" key="11">
    <source>
        <dbReference type="Proteomes" id="UP000050326"/>
    </source>
</evidence>
<dbReference type="GO" id="GO:0003723">
    <property type="term" value="F:RNA binding"/>
    <property type="evidence" value="ECO:0007669"/>
    <property type="project" value="UniProtKB-UniRule"/>
</dbReference>
<feature type="binding site" evidence="7 8">
    <location>
        <position position="28"/>
    </location>
    <ligand>
        <name>S-adenosyl-L-methionine</name>
        <dbReference type="ChEBI" id="CHEBI:59789"/>
    </ligand>
</feature>
<dbReference type="EC" id="2.1.1.182" evidence="7"/>
<dbReference type="InterPro" id="IPR011530">
    <property type="entry name" value="rRNA_adenine_dimethylase"/>
</dbReference>
<dbReference type="PANTHER" id="PTHR11727">
    <property type="entry name" value="DIMETHYLADENOSINE TRANSFERASE"/>
    <property type="match status" value="1"/>
</dbReference>
<protein>
    <recommendedName>
        <fullName evidence="7">Ribosomal RNA small subunit methyltransferase A</fullName>
        <ecNumber evidence="7">2.1.1.182</ecNumber>
    </recommendedName>
    <alternativeName>
        <fullName evidence="7">16S rRNA (adenine(1518)-N(6)/adenine(1519)-N(6))-dimethyltransferase</fullName>
    </alternativeName>
    <alternativeName>
        <fullName evidence="7">16S rRNA dimethyladenosine transferase</fullName>
    </alternativeName>
    <alternativeName>
        <fullName evidence="7">16S rRNA dimethylase</fullName>
    </alternativeName>
    <alternativeName>
        <fullName evidence="7">S-adenosylmethionine-6-N', N'-adenosyl(rRNA) dimethyltransferase</fullName>
    </alternativeName>
</protein>
<evidence type="ECO:0000256" key="2">
    <source>
        <dbReference type="ARBA" id="ARBA00022552"/>
    </source>
</evidence>
<evidence type="ECO:0000256" key="3">
    <source>
        <dbReference type="ARBA" id="ARBA00022603"/>
    </source>
</evidence>
<dbReference type="GO" id="GO:0005829">
    <property type="term" value="C:cytosol"/>
    <property type="evidence" value="ECO:0007669"/>
    <property type="project" value="TreeGrafter"/>
</dbReference>
<feature type="binding site" evidence="7 8">
    <location>
        <position position="30"/>
    </location>
    <ligand>
        <name>S-adenosyl-L-methionine</name>
        <dbReference type="ChEBI" id="CHEBI:59789"/>
    </ligand>
</feature>
<evidence type="ECO:0000256" key="4">
    <source>
        <dbReference type="ARBA" id="ARBA00022679"/>
    </source>
</evidence>
<keyword evidence="2 7" id="KW-0698">rRNA processing</keyword>
<keyword evidence="5 7" id="KW-0949">S-adenosyl-L-methionine</keyword>
<reference evidence="10 11" key="1">
    <citation type="submission" date="2015-09" db="EMBL/GenBank/DDBJ databases">
        <title>Genome sequence of Oxobacter pfennigii DSM 3222.</title>
        <authorList>
            <person name="Poehlein A."/>
            <person name="Bengelsdorf F.R."/>
            <person name="Schiel-Bengelsdorf B."/>
            <person name="Duerre P."/>
            <person name="Daniel R."/>
        </authorList>
    </citation>
    <scope>NUCLEOTIDE SEQUENCE [LARGE SCALE GENOMIC DNA]</scope>
    <source>
        <strain evidence="10 11">DSM 3222</strain>
    </source>
</reference>
<evidence type="ECO:0000256" key="6">
    <source>
        <dbReference type="ARBA" id="ARBA00022884"/>
    </source>
</evidence>
<dbReference type="InterPro" id="IPR029063">
    <property type="entry name" value="SAM-dependent_MTases_sf"/>
</dbReference>
<dbReference type="STRING" id="36849.OXPF_33380"/>
<keyword evidence="11" id="KW-1185">Reference proteome</keyword>
<feature type="binding site" evidence="7 8">
    <location>
        <position position="55"/>
    </location>
    <ligand>
        <name>S-adenosyl-L-methionine</name>
        <dbReference type="ChEBI" id="CHEBI:59789"/>
    </ligand>
</feature>
<dbReference type="PATRIC" id="fig|36849.3.peg.3533"/>
<dbReference type="Gene3D" id="3.40.50.150">
    <property type="entry name" value="Vaccinia Virus protein VP39"/>
    <property type="match status" value="1"/>
</dbReference>
<dbReference type="PROSITE" id="PS51689">
    <property type="entry name" value="SAM_RNA_A_N6_MT"/>
    <property type="match status" value="1"/>
</dbReference>
<evidence type="ECO:0000313" key="10">
    <source>
        <dbReference type="EMBL" id="KPU43088.1"/>
    </source>
</evidence>
<name>A0A0N8NSV5_9CLOT</name>
<organism evidence="10 11">
    <name type="scientific">Oxobacter pfennigii</name>
    <dbReference type="NCBI Taxonomy" id="36849"/>
    <lineage>
        <taxon>Bacteria</taxon>
        <taxon>Bacillati</taxon>
        <taxon>Bacillota</taxon>
        <taxon>Clostridia</taxon>
        <taxon>Eubacteriales</taxon>
        <taxon>Clostridiaceae</taxon>
        <taxon>Oxobacter</taxon>
    </lineage>
</organism>
<dbReference type="HAMAP" id="MF_00607">
    <property type="entry name" value="16SrRNA_methyltr_A"/>
    <property type="match status" value="1"/>
</dbReference>
<dbReference type="FunFam" id="3.40.50.150:FF:000023">
    <property type="entry name" value="Ribosomal RNA small subunit methyltransferase A"/>
    <property type="match status" value="1"/>
</dbReference>
<dbReference type="AlphaFoldDB" id="A0A0N8NSV5"/>
<keyword evidence="1 7" id="KW-0963">Cytoplasm</keyword>
<dbReference type="InterPro" id="IPR023165">
    <property type="entry name" value="rRNA_Ade_diMease-like_C"/>
</dbReference>
<dbReference type="Proteomes" id="UP000050326">
    <property type="component" value="Unassembled WGS sequence"/>
</dbReference>
<gene>
    <name evidence="10" type="primary">rsmA_2</name>
    <name evidence="7" type="synonym">ksgA</name>
    <name evidence="7" type="synonym">rsmA</name>
    <name evidence="10" type="ORF">OXPF_33380</name>
</gene>
<comment type="subcellular location">
    <subcellularLocation>
        <location evidence="7">Cytoplasm</location>
    </subcellularLocation>
</comment>
<dbReference type="InterPro" id="IPR020596">
    <property type="entry name" value="rRNA_Ade_Mease_Trfase_CS"/>
</dbReference>
<comment type="catalytic activity">
    <reaction evidence="7">
        <text>adenosine(1518)/adenosine(1519) in 16S rRNA + 4 S-adenosyl-L-methionine = N(6)-dimethyladenosine(1518)/N(6)-dimethyladenosine(1519) in 16S rRNA + 4 S-adenosyl-L-homocysteine + 4 H(+)</text>
        <dbReference type="Rhea" id="RHEA:19609"/>
        <dbReference type="Rhea" id="RHEA-COMP:10232"/>
        <dbReference type="Rhea" id="RHEA-COMP:10233"/>
        <dbReference type="ChEBI" id="CHEBI:15378"/>
        <dbReference type="ChEBI" id="CHEBI:57856"/>
        <dbReference type="ChEBI" id="CHEBI:59789"/>
        <dbReference type="ChEBI" id="CHEBI:74411"/>
        <dbReference type="ChEBI" id="CHEBI:74493"/>
        <dbReference type="EC" id="2.1.1.182"/>
    </reaction>
</comment>
<feature type="binding site" evidence="7 8">
    <location>
        <position position="76"/>
    </location>
    <ligand>
        <name>S-adenosyl-L-methionine</name>
        <dbReference type="ChEBI" id="CHEBI:59789"/>
    </ligand>
</feature>
<accession>A0A0N8NSV5</accession>
<dbReference type="EMBL" id="LKET01000043">
    <property type="protein sequence ID" value="KPU43088.1"/>
    <property type="molecule type" value="Genomic_DNA"/>
</dbReference>
<dbReference type="PANTHER" id="PTHR11727:SF7">
    <property type="entry name" value="DIMETHYLADENOSINE TRANSFERASE-RELATED"/>
    <property type="match status" value="1"/>
</dbReference>
<evidence type="ECO:0000256" key="8">
    <source>
        <dbReference type="PROSITE-ProRule" id="PRU01026"/>
    </source>
</evidence>
<dbReference type="PROSITE" id="PS01131">
    <property type="entry name" value="RRNA_A_DIMETH"/>
    <property type="match status" value="1"/>
</dbReference>
<comment type="similarity">
    <text evidence="7">Belongs to the class I-like SAM-binding methyltransferase superfamily. rRNA adenine N(6)-methyltransferase family. RsmA subfamily.</text>
</comment>
<dbReference type="SMART" id="SM00650">
    <property type="entry name" value="rADc"/>
    <property type="match status" value="1"/>
</dbReference>
<feature type="domain" description="Ribosomal RNA adenine methylase transferase N-terminal" evidence="9">
    <location>
        <begin position="35"/>
        <end position="209"/>
    </location>
</feature>
<comment type="caution">
    <text evidence="10">The sequence shown here is derived from an EMBL/GenBank/DDBJ whole genome shotgun (WGS) entry which is preliminary data.</text>
</comment>
<keyword evidence="4 7" id="KW-0808">Transferase</keyword>
<evidence type="ECO:0000259" key="9">
    <source>
        <dbReference type="SMART" id="SM00650"/>
    </source>
</evidence>
<evidence type="ECO:0000256" key="5">
    <source>
        <dbReference type="ARBA" id="ARBA00022691"/>
    </source>
</evidence>
<dbReference type="CDD" id="cd02440">
    <property type="entry name" value="AdoMet_MTases"/>
    <property type="match status" value="1"/>
</dbReference>
<keyword evidence="6 7" id="KW-0694">RNA-binding</keyword>